<feature type="signal peptide" evidence="1">
    <location>
        <begin position="1"/>
        <end position="23"/>
    </location>
</feature>
<name>A0ABV7XKP2_9GAMM</name>
<sequence length="340" mass="36001">MLRILATLLLSAIALAHAAPARAQSCGDTITHDITLTANLHCTAGWVALYVPVSGITIDLNGYTLSGNRGLVGIDLQEASSVRIINGSIRGFWGGVVGLRSHKLKMQNVKLEDLGTGISLNYSYGAQVIDNNFHGISGPAISFGVPLGAGYGAAGSHYIAYNRITGAGTGIKLCGYDNGNAVITGNQLLKIAAYGIHASDGSGSHQVKGNLIRGIENTGIVLRGSRANVITDNVLQEGRLGIAMTPQFTGECKTGPLTSPWIRDNRIESNHILKLEGGVTLGMGMMDKPLVFKNQIRFNDIHDDGTGLYFQEDAHGNDARGNDFLGTSTPIVDHGAYNRY</sequence>
<dbReference type="SUPFAM" id="SSF51126">
    <property type="entry name" value="Pectin lyase-like"/>
    <property type="match status" value="1"/>
</dbReference>
<dbReference type="InterPro" id="IPR011050">
    <property type="entry name" value="Pectin_lyase_fold/virulence"/>
</dbReference>
<dbReference type="Proteomes" id="UP001595705">
    <property type="component" value="Unassembled WGS sequence"/>
</dbReference>
<feature type="chain" id="PRO_5047106427" evidence="1">
    <location>
        <begin position="24"/>
        <end position="340"/>
    </location>
</feature>
<dbReference type="Pfam" id="PF05048">
    <property type="entry name" value="NosD"/>
    <property type="match status" value="1"/>
</dbReference>
<dbReference type="InterPro" id="IPR006626">
    <property type="entry name" value="PbH1"/>
</dbReference>
<dbReference type="EMBL" id="JBHRYA010000003">
    <property type="protein sequence ID" value="MFC3715828.1"/>
    <property type="molecule type" value="Genomic_DNA"/>
</dbReference>
<dbReference type="InterPro" id="IPR007742">
    <property type="entry name" value="NosD_dom"/>
</dbReference>
<organism evidence="3 4">
    <name type="scientific">Luteimonas soli</name>
    <dbReference type="NCBI Taxonomy" id="1648966"/>
    <lineage>
        <taxon>Bacteria</taxon>
        <taxon>Pseudomonadati</taxon>
        <taxon>Pseudomonadota</taxon>
        <taxon>Gammaproteobacteria</taxon>
        <taxon>Lysobacterales</taxon>
        <taxon>Lysobacteraceae</taxon>
        <taxon>Luteimonas</taxon>
    </lineage>
</organism>
<feature type="domain" description="Periplasmic copper-binding protein NosD beta helix" evidence="2">
    <location>
        <begin position="72"/>
        <end position="212"/>
    </location>
</feature>
<evidence type="ECO:0000313" key="4">
    <source>
        <dbReference type="Proteomes" id="UP001595705"/>
    </source>
</evidence>
<keyword evidence="1" id="KW-0732">Signal</keyword>
<keyword evidence="4" id="KW-1185">Reference proteome</keyword>
<dbReference type="SMART" id="SM00710">
    <property type="entry name" value="PbH1"/>
    <property type="match status" value="9"/>
</dbReference>
<evidence type="ECO:0000259" key="2">
    <source>
        <dbReference type="Pfam" id="PF05048"/>
    </source>
</evidence>
<evidence type="ECO:0000313" key="3">
    <source>
        <dbReference type="EMBL" id="MFC3715828.1"/>
    </source>
</evidence>
<gene>
    <name evidence="3" type="ORF">ACFONC_06670</name>
</gene>
<dbReference type="Gene3D" id="2.160.20.10">
    <property type="entry name" value="Single-stranded right-handed beta-helix, Pectin lyase-like"/>
    <property type="match status" value="1"/>
</dbReference>
<reference evidence="4" key="1">
    <citation type="journal article" date="2019" name="Int. J. Syst. Evol. Microbiol.">
        <title>The Global Catalogue of Microorganisms (GCM) 10K type strain sequencing project: providing services to taxonomists for standard genome sequencing and annotation.</title>
        <authorList>
            <consortium name="The Broad Institute Genomics Platform"/>
            <consortium name="The Broad Institute Genome Sequencing Center for Infectious Disease"/>
            <person name="Wu L."/>
            <person name="Ma J."/>
        </authorList>
    </citation>
    <scope>NUCLEOTIDE SEQUENCE [LARGE SCALE GENOMIC DNA]</scope>
    <source>
        <strain evidence="4">KCTC 42441</strain>
    </source>
</reference>
<comment type="caution">
    <text evidence="3">The sequence shown here is derived from an EMBL/GenBank/DDBJ whole genome shotgun (WGS) entry which is preliminary data.</text>
</comment>
<proteinExistence type="predicted"/>
<dbReference type="RefSeq" id="WP_386742927.1">
    <property type="nucleotide sequence ID" value="NZ_JBHRYA010000003.1"/>
</dbReference>
<protein>
    <submittedName>
        <fullName evidence="3">Right-handed parallel beta-helix repeat-containing protein</fullName>
    </submittedName>
</protein>
<accession>A0ABV7XKP2</accession>
<evidence type="ECO:0000256" key="1">
    <source>
        <dbReference type="SAM" id="SignalP"/>
    </source>
</evidence>
<dbReference type="InterPro" id="IPR012334">
    <property type="entry name" value="Pectin_lyas_fold"/>
</dbReference>